<evidence type="ECO:0000313" key="6">
    <source>
        <dbReference type="Proteomes" id="UP000488299"/>
    </source>
</evidence>
<feature type="transmembrane region" description="Helical" evidence="4">
    <location>
        <begin position="280"/>
        <end position="300"/>
    </location>
</feature>
<dbReference type="InterPro" id="IPR020904">
    <property type="entry name" value="Sc_DH/Rdtase_CS"/>
</dbReference>
<evidence type="ECO:0000256" key="2">
    <source>
        <dbReference type="ARBA" id="ARBA00023002"/>
    </source>
</evidence>
<dbReference type="PRINTS" id="PR00081">
    <property type="entry name" value="GDHRDH"/>
</dbReference>
<sequence length="360" mass="38784">MTTQTGKTALITGASSGIGKELATLFAQDGYNLVLVALSDEKLNAVEQDFKSAYSGQQITVIGKDLAAVNAPQEIYDEVSGQGIQVDVLVNNAGFGEYGMFATETDLQKELDIIQVNISALVYLTKLFSKDMVQRNSGKILMLGSVASVMPNPMMAVYGATKSFIYSFSEALRNELKDSDVTVTVLMPGATDTDFFNRAGAMNTKAQEEARKTDPASVAKDGYAALMAGKDKVISGMKNKLSVASSYVLPDGAVAANMRKQMQDKNYATDQEEESQMNSLLLGVGVAALAVAGLLLFRSYNNLSTYDKLRYRAKAKRLSWKAQQMANEYTGQAQHAGQSVVDSLKGAYQNGKARVEETLA</sequence>
<dbReference type="InterPro" id="IPR036291">
    <property type="entry name" value="NAD(P)-bd_dom_sf"/>
</dbReference>
<dbReference type="GO" id="GO:0016491">
    <property type="term" value="F:oxidoreductase activity"/>
    <property type="evidence" value="ECO:0007669"/>
    <property type="project" value="UniProtKB-KW"/>
</dbReference>
<dbReference type="SUPFAM" id="SSF51735">
    <property type="entry name" value="NAD(P)-binding Rossmann-fold domains"/>
    <property type="match status" value="1"/>
</dbReference>
<dbReference type="Gene3D" id="3.40.50.720">
    <property type="entry name" value="NAD(P)-binding Rossmann-like Domain"/>
    <property type="match status" value="1"/>
</dbReference>
<evidence type="ECO:0000256" key="3">
    <source>
        <dbReference type="RuleBase" id="RU000363"/>
    </source>
</evidence>
<dbReference type="CDD" id="cd05233">
    <property type="entry name" value="SDR_c"/>
    <property type="match status" value="1"/>
</dbReference>
<protein>
    <submittedName>
        <fullName evidence="5">SDR family NAD(P)-dependent oxidoreductase</fullName>
    </submittedName>
</protein>
<keyword evidence="4" id="KW-1133">Transmembrane helix</keyword>
<reference evidence="5 6" key="1">
    <citation type="submission" date="2019-10" db="EMBL/GenBank/DDBJ databases">
        <title>Rudanella paleaurantiibacter sp. nov., isolated from sludge.</title>
        <authorList>
            <person name="Xu S.Q."/>
        </authorList>
    </citation>
    <scope>NUCLEOTIDE SEQUENCE [LARGE SCALE GENOMIC DNA]</scope>
    <source>
        <strain evidence="5 6">HX-22-17</strain>
    </source>
</reference>
<dbReference type="AlphaFoldDB" id="A0A7J5U6L7"/>
<dbReference type="EMBL" id="WELI01000001">
    <property type="protein sequence ID" value="KAB7733237.1"/>
    <property type="molecule type" value="Genomic_DNA"/>
</dbReference>
<dbReference type="Pfam" id="PF00106">
    <property type="entry name" value="adh_short"/>
    <property type="match status" value="1"/>
</dbReference>
<dbReference type="Proteomes" id="UP000488299">
    <property type="component" value="Unassembled WGS sequence"/>
</dbReference>
<dbReference type="PANTHER" id="PTHR44196:SF2">
    <property type="entry name" value="SHORT-CHAIN DEHYDROGENASE-RELATED"/>
    <property type="match status" value="1"/>
</dbReference>
<keyword evidence="2" id="KW-0560">Oxidoreductase</keyword>
<gene>
    <name evidence="5" type="ORF">F5984_04725</name>
</gene>
<dbReference type="PRINTS" id="PR00080">
    <property type="entry name" value="SDRFAMILY"/>
</dbReference>
<dbReference type="PROSITE" id="PS00061">
    <property type="entry name" value="ADH_SHORT"/>
    <property type="match status" value="1"/>
</dbReference>
<dbReference type="InterPro" id="IPR002347">
    <property type="entry name" value="SDR_fam"/>
</dbReference>
<organism evidence="5 6">
    <name type="scientific">Rudanella paleaurantiibacter</name>
    <dbReference type="NCBI Taxonomy" id="2614655"/>
    <lineage>
        <taxon>Bacteria</taxon>
        <taxon>Pseudomonadati</taxon>
        <taxon>Bacteroidota</taxon>
        <taxon>Cytophagia</taxon>
        <taxon>Cytophagales</taxon>
        <taxon>Cytophagaceae</taxon>
        <taxon>Rudanella</taxon>
    </lineage>
</organism>
<accession>A0A7J5U6L7</accession>
<dbReference type="RefSeq" id="WP_152123074.1">
    <property type="nucleotide sequence ID" value="NZ_WELI01000001.1"/>
</dbReference>
<evidence type="ECO:0000256" key="4">
    <source>
        <dbReference type="SAM" id="Phobius"/>
    </source>
</evidence>
<evidence type="ECO:0000313" key="5">
    <source>
        <dbReference type="EMBL" id="KAB7733237.1"/>
    </source>
</evidence>
<dbReference type="PANTHER" id="PTHR44196">
    <property type="entry name" value="DEHYDROGENASE/REDUCTASE SDR FAMILY MEMBER 7B"/>
    <property type="match status" value="1"/>
</dbReference>
<comment type="caution">
    <text evidence="5">The sequence shown here is derived from an EMBL/GenBank/DDBJ whole genome shotgun (WGS) entry which is preliminary data.</text>
</comment>
<evidence type="ECO:0000256" key="1">
    <source>
        <dbReference type="ARBA" id="ARBA00006484"/>
    </source>
</evidence>
<keyword evidence="4" id="KW-0812">Transmembrane</keyword>
<proteinExistence type="inferred from homology"/>
<keyword evidence="6" id="KW-1185">Reference proteome</keyword>
<name>A0A7J5U6L7_9BACT</name>
<comment type="similarity">
    <text evidence="1 3">Belongs to the short-chain dehydrogenases/reductases (SDR) family.</text>
</comment>
<dbReference type="GO" id="GO:0016020">
    <property type="term" value="C:membrane"/>
    <property type="evidence" value="ECO:0007669"/>
    <property type="project" value="TreeGrafter"/>
</dbReference>
<keyword evidence="4" id="KW-0472">Membrane</keyword>